<gene>
    <name evidence="2" type="ORF">C8N46_101355</name>
</gene>
<keyword evidence="1" id="KW-0812">Transmembrane</keyword>
<sequence length="207" mass="23324">MDLIVAVLLGGIVSYVIYYLVNKKQSENRVVQQSHLLLNKIKSVCKLTTVEGDFSEIYQYEDKSAHFLRMISSKKSALVVIKAKASVGYDLKKLRLEADNSSKKLRIVHFPQPEILTVETDVTYYDIKDGLLNKFKADDLTKLNQEAKQHIVDKVPESGLIEAANKEALNAILVIEKIVETIGWELDYAEITLPETTVPKLKESSEA</sequence>
<proteinExistence type="predicted"/>
<dbReference type="Pfam" id="PF14014">
    <property type="entry name" value="DUF4230"/>
    <property type="match status" value="1"/>
</dbReference>
<keyword evidence="1" id="KW-0472">Membrane</keyword>
<dbReference type="AlphaFoldDB" id="A0A2T6C5Z0"/>
<evidence type="ECO:0000256" key="1">
    <source>
        <dbReference type="SAM" id="Phobius"/>
    </source>
</evidence>
<dbReference type="RefSeq" id="WP_108113126.1">
    <property type="nucleotide sequence ID" value="NZ_QBKT01000001.1"/>
</dbReference>
<name>A0A2T6C5Z0_9FLAO</name>
<dbReference type="OrthoDB" id="669131at2"/>
<protein>
    <submittedName>
        <fullName evidence="2">Uncharacterized protein DUF4230</fullName>
    </submittedName>
</protein>
<evidence type="ECO:0000313" key="2">
    <source>
        <dbReference type="EMBL" id="PTX63750.1"/>
    </source>
</evidence>
<keyword evidence="3" id="KW-1185">Reference proteome</keyword>
<accession>A0A2T6C5Z0</accession>
<feature type="transmembrane region" description="Helical" evidence="1">
    <location>
        <begin position="6"/>
        <end position="21"/>
    </location>
</feature>
<dbReference type="EMBL" id="QBKT01000001">
    <property type="protein sequence ID" value="PTX63750.1"/>
    <property type="molecule type" value="Genomic_DNA"/>
</dbReference>
<dbReference type="InterPro" id="IPR025324">
    <property type="entry name" value="DUF4230"/>
</dbReference>
<evidence type="ECO:0000313" key="3">
    <source>
        <dbReference type="Proteomes" id="UP000244090"/>
    </source>
</evidence>
<reference evidence="2 3" key="1">
    <citation type="submission" date="2018-04" db="EMBL/GenBank/DDBJ databases">
        <title>Genomic Encyclopedia of Archaeal and Bacterial Type Strains, Phase II (KMG-II): from individual species to whole genera.</title>
        <authorList>
            <person name="Goeker M."/>
        </authorList>
    </citation>
    <scope>NUCLEOTIDE SEQUENCE [LARGE SCALE GENOMIC DNA]</scope>
    <source>
        <strain evidence="2 3">DSM 25731</strain>
    </source>
</reference>
<comment type="caution">
    <text evidence="2">The sequence shown here is derived from an EMBL/GenBank/DDBJ whole genome shotgun (WGS) entry which is preliminary data.</text>
</comment>
<keyword evidence="1" id="KW-1133">Transmembrane helix</keyword>
<dbReference type="Proteomes" id="UP000244090">
    <property type="component" value="Unassembled WGS sequence"/>
</dbReference>
<organism evidence="2 3">
    <name type="scientific">Kordia periserrulae</name>
    <dbReference type="NCBI Taxonomy" id="701523"/>
    <lineage>
        <taxon>Bacteria</taxon>
        <taxon>Pseudomonadati</taxon>
        <taxon>Bacteroidota</taxon>
        <taxon>Flavobacteriia</taxon>
        <taxon>Flavobacteriales</taxon>
        <taxon>Flavobacteriaceae</taxon>
        <taxon>Kordia</taxon>
    </lineage>
</organism>